<accession>A0A6L5BQP9</accession>
<proteinExistence type="predicted"/>
<organism evidence="2 3">
    <name type="scientific">Pseudomonas frederiksbergensis</name>
    <dbReference type="NCBI Taxonomy" id="104087"/>
    <lineage>
        <taxon>Bacteria</taxon>
        <taxon>Pseudomonadati</taxon>
        <taxon>Pseudomonadota</taxon>
        <taxon>Gammaproteobacteria</taxon>
        <taxon>Pseudomonadales</taxon>
        <taxon>Pseudomonadaceae</taxon>
        <taxon>Pseudomonas</taxon>
    </lineage>
</organism>
<feature type="signal peptide" evidence="1">
    <location>
        <begin position="1"/>
        <end position="25"/>
    </location>
</feature>
<comment type="caution">
    <text evidence="2">The sequence shown here is derived from an EMBL/GenBank/DDBJ whole genome shotgun (WGS) entry which is preliminary data.</text>
</comment>
<keyword evidence="1" id="KW-0732">Signal</keyword>
<evidence type="ECO:0000256" key="1">
    <source>
        <dbReference type="SAM" id="SignalP"/>
    </source>
</evidence>
<gene>
    <name evidence="2" type="ORF">FX983_05150</name>
</gene>
<evidence type="ECO:0000313" key="3">
    <source>
        <dbReference type="Proteomes" id="UP000475265"/>
    </source>
</evidence>
<feature type="chain" id="PRO_5027116357" description="DUF3298 domain-containing protein" evidence="1">
    <location>
        <begin position="26"/>
        <end position="385"/>
    </location>
</feature>
<reference evidence="2 3" key="1">
    <citation type="submission" date="2019-12" db="EMBL/GenBank/DDBJ databases">
        <title>Endophytic bacteria associated with Panax ginseng seedlings.</title>
        <authorList>
            <person name="Park J.M."/>
            <person name="Shin R."/>
            <person name="Jo S.H."/>
        </authorList>
    </citation>
    <scope>NUCLEOTIDE SEQUENCE [LARGE SCALE GENOMIC DNA]</scope>
    <source>
        <strain evidence="2 3">PgKB32</strain>
    </source>
</reference>
<protein>
    <recommendedName>
        <fullName evidence="4">DUF3298 domain-containing protein</fullName>
    </recommendedName>
</protein>
<dbReference type="EMBL" id="JAAAXX010000002">
    <property type="protein sequence ID" value="KAF2390688.1"/>
    <property type="molecule type" value="Genomic_DNA"/>
</dbReference>
<dbReference type="AlphaFoldDB" id="A0A6L5BQP9"/>
<name>A0A6L5BQP9_9PSED</name>
<sequence>MFKGLCRLTGVVVLLCSTFSSSLWAQNSAQVFTGTLGKTPIVLEMYPDTGTGRYFYQKYRKDLVLNGKKEGAALVLNEGEEPDGDDQPHPTIRLQPTPAGWSGEWISPEGKVLKIELAPAKLPPLPANTLPYLARLHDQEPYEYLRLQGLKLKQGKTETFSGYLLQWWSEPQTKLAIFEVVSGYTPEARDRINQRLMERLWREVVGYYGCLAGGSDTSLIQTVKPLMITPSVISVNVETEGRCGGQHPDYSESPINLDAKTGKPLTLEDVLWVGQGKPLHYEDRNDDQTQEAHVAYSEYRTNELGPWLVERLHKLHPDQIPGSDENCAYGEVIRWQLPTWYFTEKGIRLEPYFSHAEAPCGHVEWSFLPYSLVKQHPGGVALQLP</sequence>
<dbReference type="RefSeq" id="WP_163912716.1">
    <property type="nucleotide sequence ID" value="NZ_JAAAXX010000002.1"/>
</dbReference>
<evidence type="ECO:0000313" key="2">
    <source>
        <dbReference type="EMBL" id="KAF2390688.1"/>
    </source>
</evidence>
<evidence type="ECO:0008006" key="4">
    <source>
        <dbReference type="Google" id="ProtNLM"/>
    </source>
</evidence>
<dbReference type="Proteomes" id="UP000475265">
    <property type="component" value="Unassembled WGS sequence"/>
</dbReference>